<dbReference type="STRING" id="1077974.GOEFS_014_00010"/>
<dbReference type="eggNOG" id="COG2357">
    <property type="taxonomic scope" value="Bacteria"/>
</dbReference>
<reference evidence="1 2" key="1">
    <citation type="submission" date="2011-12" db="EMBL/GenBank/DDBJ databases">
        <title>Whole genome shotgun sequence of Gordonia effusa NBRC 100432.</title>
        <authorList>
            <person name="Yoshida I."/>
            <person name="Takarada H."/>
            <person name="Hosoyama A."/>
            <person name="Tsuchikane K."/>
            <person name="Katsumata H."/>
            <person name="Yamazaki S."/>
            <person name="Fujita N."/>
        </authorList>
    </citation>
    <scope>NUCLEOTIDE SEQUENCE [LARGE SCALE GENOMIC DNA]</scope>
    <source>
        <strain evidence="1 2">NBRC 100432</strain>
    </source>
</reference>
<keyword evidence="2" id="KW-1185">Reference proteome</keyword>
<accession>H0QVA8</accession>
<organism evidence="1 2">
    <name type="scientific">Gordonia effusa NBRC 100432</name>
    <dbReference type="NCBI Taxonomy" id="1077974"/>
    <lineage>
        <taxon>Bacteria</taxon>
        <taxon>Bacillati</taxon>
        <taxon>Actinomycetota</taxon>
        <taxon>Actinomycetes</taxon>
        <taxon>Mycobacteriales</taxon>
        <taxon>Gordoniaceae</taxon>
        <taxon>Gordonia</taxon>
    </lineage>
</organism>
<evidence type="ECO:0000313" key="1">
    <source>
        <dbReference type="EMBL" id="GAB16759.1"/>
    </source>
</evidence>
<dbReference type="EMBL" id="BAEH01000014">
    <property type="protein sequence ID" value="GAB16759.1"/>
    <property type="molecule type" value="Genomic_DNA"/>
</dbReference>
<gene>
    <name evidence="1" type="ORF">GOEFS_014_00010</name>
</gene>
<proteinExistence type="predicted"/>
<feature type="non-terminal residue" evidence="1">
    <location>
        <position position="61"/>
    </location>
</feature>
<evidence type="ECO:0000313" key="2">
    <source>
        <dbReference type="Proteomes" id="UP000035034"/>
    </source>
</evidence>
<sequence>MTAGHVDVDYTNWDWLPQAAAEIQDYLARLLVEASIKPHDISARSKLISSFQKKCELKGYK</sequence>
<protein>
    <submittedName>
        <fullName evidence="1">Uncharacterized protein</fullName>
    </submittedName>
</protein>
<dbReference type="Proteomes" id="UP000035034">
    <property type="component" value="Unassembled WGS sequence"/>
</dbReference>
<name>H0QVA8_9ACTN</name>
<dbReference type="AlphaFoldDB" id="H0QVA8"/>
<dbReference type="RefSeq" id="WP_007316097.1">
    <property type="nucleotide sequence ID" value="NZ_BAEH01000014.1"/>
</dbReference>
<comment type="caution">
    <text evidence="1">The sequence shown here is derived from an EMBL/GenBank/DDBJ whole genome shotgun (WGS) entry which is preliminary data.</text>
</comment>